<sequence length="52" mass="5783">MHPDLVKAIVLAAITRMPNHSKRQLASSVQERREKAEDALAACVVVELSRRS</sequence>
<accession>A0ABY4U8L2</accession>
<protein>
    <submittedName>
        <fullName evidence="1">Uncharacterized protein</fullName>
    </submittedName>
</protein>
<keyword evidence="2" id="KW-1185">Reference proteome</keyword>
<organism evidence="1 2">
    <name type="scientific">Qipengyuania citrea</name>
    <dbReference type="NCBI Taxonomy" id="225971"/>
    <lineage>
        <taxon>Bacteria</taxon>
        <taxon>Pseudomonadati</taxon>
        <taxon>Pseudomonadota</taxon>
        <taxon>Alphaproteobacteria</taxon>
        <taxon>Sphingomonadales</taxon>
        <taxon>Erythrobacteraceae</taxon>
        <taxon>Qipengyuania</taxon>
    </lineage>
</organism>
<evidence type="ECO:0000313" key="1">
    <source>
        <dbReference type="EMBL" id="USA62437.1"/>
    </source>
</evidence>
<evidence type="ECO:0000313" key="2">
    <source>
        <dbReference type="Proteomes" id="UP001056619"/>
    </source>
</evidence>
<dbReference type="Proteomes" id="UP001056619">
    <property type="component" value="Chromosome"/>
</dbReference>
<proteinExistence type="predicted"/>
<reference evidence="1 2" key="1">
    <citation type="submission" date="2022-06" db="EMBL/GenBank/DDBJ databases">
        <authorList>
            <person name="Liu G."/>
        </authorList>
    </citation>
    <scope>NUCLEOTIDE SEQUENCE [LARGE SCALE GENOMIC DNA]</scope>
    <source>
        <strain evidence="1 2">E4</strain>
    </source>
</reference>
<dbReference type="EMBL" id="CP098494">
    <property type="protein sequence ID" value="USA62437.1"/>
    <property type="molecule type" value="Genomic_DNA"/>
</dbReference>
<name>A0ABY4U8L2_9SPHN</name>
<gene>
    <name evidence="1" type="ORF">NCF85_05545</name>
</gene>
<dbReference type="RefSeq" id="WP_222828209.1">
    <property type="nucleotide sequence ID" value="NZ_CP098494.1"/>
</dbReference>